<accession>A0A514CX49</accession>
<protein>
    <submittedName>
        <fullName evidence="1">Uncharacterized protein</fullName>
    </submittedName>
</protein>
<proteinExistence type="predicted"/>
<organism evidence="1 2">
    <name type="scientific">Gordonia phage Dardanus</name>
    <dbReference type="NCBI Taxonomy" id="2588489"/>
    <lineage>
        <taxon>Viruses</taxon>
        <taxon>Duplodnaviria</taxon>
        <taxon>Heunggongvirae</taxon>
        <taxon>Uroviricota</taxon>
        <taxon>Caudoviricetes</taxon>
        <taxon>Ruthgordonvirinae</taxon>
        <taxon>Dardanusvirus</taxon>
        <taxon>Dardanusvirus dardanus</taxon>
    </lineage>
</organism>
<dbReference type="GeneID" id="63911665"/>
<name>A0A514CX49_9CAUD</name>
<reference evidence="1 2" key="1">
    <citation type="submission" date="2019-05" db="EMBL/GenBank/DDBJ databases">
        <authorList>
            <person name="Bordelon H.A."/>
            <person name="Brister E.M."/>
            <person name="Bryans A.M."/>
            <person name="Calk A.E."/>
            <person name="Capers C."/>
            <person name="Corrent J.M."/>
            <person name="Delphin C.N."/>
            <person name="Erbelding G.W."/>
            <person name="Gottschalck B.A."/>
            <person name="Hale B.T."/>
            <person name="Jones N.T."/>
            <person name="Mire A.R."/>
            <person name="Perkins A.R."/>
            <person name="Quackenbush R.D."/>
            <person name="Rogers C.S."/>
            <person name="Stewart N.C."/>
            <person name="Threeton H.N."/>
            <person name="Wiggins Z.F."/>
            <person name="Hancock A.M."/>
            <person name="Gissendanner C.R."/>
            <person name="Findley A.M."/>
            <person name="Wills S.J."/>
            <person name="Clifford K.A."/>
            <person name="Elmore F.L."/>
            <person name="Knight M.S."/>
            <person name="Le K."/>
            <person name="Lobaina D."/>
            <person name="Nougues D."/>
            <person name="Salama A."/>
            <person name="Stoeber S.D."/>
            <person name="Sweeney K.J."/>
            <person name="Truong T.G."/>
            <person name="Alvaro L.E."/>
            <person name="Isern S."/>
            <person name="Michael S.F."/>
            <person name="Monti D.L."/>
            <person name="Garlena R.A."/>
            <person name="Russell D.A."/>
            <person name="Pope W.H."/>
            <person name="Jacobs-Sera D."/>
            <person name="Hatfull G.F."/>
        </authorList>
    </citation>
    <scope>NUCLEOTIDE SEQUENCE [LARGE SCALE GENOMIC DNA]</scope>
</reference>
<dbReference type="EMBL" id="MN010758">
    <property type="protein sequence ID" value="QDH85096.1"/>
    <property type="molecule type" value="Genomic_DNA"/>
</dbReference>
<dbReference type="RefSeq" id="YP_010050927.1">
    <property type="nucleotide sequence ID" value="NC_054435.1"/>
</dbReference>
<gene>
    <name evidence="1" type="primary">59</name>
    <name evidence="1" type="ORF">SEA_DARDANUS_59</name>
</gene>
<evidence type="ECO:0000313" key="2">
    <source>
        <dbReference type="Proteomes" id="UP000318136"/>
    </source>
</evidence>
<dbReference type="Proteomes" id="UP000318136">
    <property type="component" value="Segment"/>
</dbReference>
<keyword evidence="2" id="KW-1185">Reference proteome</keyword>
<evidence type="ECO:0000313" key="1">
    <source>
        <dbReference type="EMBL" id="QDH85096.1"/>
    </source>
</evidence>
<sequence>MQPTARQQGADARTRKAIAEMVKCKVAQWIENDLDDDDRAALERRIGERFSMAQTFAAFSRLAPFKLTTWKDHQQQRCVCYRK</sequence>
<dbReference type="KEGG" id="vg:63911665"/>